<sequence length="95" mass="11513">MYYLSFFWWSERLSSVFLVVPIFFLGNFFFVTPIVFFCFFGVLIFLFVVFFHIRVGFEILFEDYIKTISAIKFSLFILDLFCIYGLKSSFLFLFF</sequence>
<dbReference type="EMBL" id="AP018919">
    <property type="protein sequence ID" value="BBF98311.1"/>
    <property type="molecule type" value="Genomic_DNA"/>
</dbReference>
<dbReference type="GO" id="GO:0016020">
    <property type="term" value="C:membrane"/>
    <property type="evidence" value="ECO:0007669"/>
    <property type="project" value="InterPro"/>
</dbReference>
<keyword evidence="1" id="KW-1133">Transmembrane helix</keyword>
<evidence type="ECO:0000256" key="1">
    <source>
        <dbReference type="SAM" id="Phobius"/>
    </source>
</evidence>
<gene>
    <name evidence="2" type="primary">sdh4</name>
</gene>
<keyword evidence="1" id="KW-0812">Transmembrane</keyword>
<dbReference type="SUPFAM" id="SSF81343">
    <property type="entry name" value="Fumarate reductase respiratory complex transmembrane subunits"/>
    <property type="match status" value="1"/>
</dbReference>
<name>A0A348G6L4_9CRYP</name>
<evidence type="ECO:0000313" key="2">
    <source>
        <dbReference type="EMBL" id="BBF98311.1"/>
    </source>
</evidence>
<proteinExistence type="predicted"/>
<feature type="transmembrane region" description="Helical" evidence="1">
    <location>
        <begin position="73"/>
        <end position="94"/>
    </location>
</feature>
<protein>
    <submittedName>
        <fullName evidence="2">Succinate dehydrogenase subunit 4</fullName>
    </submittedName>
</protein>
<dbReference type="InterPro" id="IPR034804">
    <property type="entry name" value="SQR/QFR_C/D"/>
</dbReference>
<keyword evidence="1" id="KW-0472">Membrane</keyword>
<keyword evidence="2" id="KW-0496">Mitochondrion</keyword>
<dbReference type="Gene3D" id="1.20.1300.10">
    <property type="entry name" value="Fumarate reductase/succinate dehydrogenase, transmembrane subunit"/>
    <property type="match status" value="1"/>
</dbReference>
<feature type="transmembrane region" description="Helical" evidence="1">
    <location>
        <begin position="20"/>
        <end position="53"/>
    </location>
</feature>
<dbReference type="AlphaFoldDB" id="A0A348G6L4"/>
<geneLocation type="mitochondrion" evidence="2"/>
<reference evidence="2" key="1">
    <citation type="journal article" date="2018" name="BMC Biol.">
        <title>Nuclear genome sequence of the plastid-lacking cryptomonad Goniomonas avonlea provides insights into the evolution of secondary plastids.</title>
        <authorList>
            <person name="Cenci U."/>
            <person name="Sibbald S.J."/>
            <person name="Curtis B.A."/>
            <person name="Kamikawa R."/>
            <person name="Eme L."/>
            <person name="Moog D."/>
            <person name="Henrissat B."/>
            <person name="Marechal E."/>
            <person name="Chabi M."/>
            <person name="Djemiel C."/>
            <person name="Roger A.J."/>
            <person name="Kim E."/>
            <person name="Archibald J.M."/>
        </authorList>
    </citation>
    <scope>NUCLEOTIDE SEQUENCE</scope>
</reference>
<organism evidence="2">
    <name type="scientific">Goniomonas avonlea</name>
    <dbReference type="NCBI Taxonomy" id="1255295"/>
    <lineage>
        <taxon>Eukaryota</taxon>
        <taxon>Cryptophyceae</taxon>
        <taxon>Cyathomonadacea</taxon>
        <taxon>Goniomonadaceae</taxon>
        <taxon>Goniomonas</taxon>
    </lineage>
</organism>
<accession>A0A348G6L4</accession>